<comment type="caution">
    <text evidence="1">The sequence shown here is derived from an EMBL/GenBank/DDBJ whole genome shotgun (WGS) entry which is preliminary data.</text>
</comment>
<evidence type="ECO:0000313" key="1">
    <source>
        <dbReference type="EMBL" id="CAG8768820.1"/>
    </source>
</evidence>
<feature type="non-terminal residue" evidence="1">
    <location>
        <position position="1"/>
    </location>
</feature>
<dbReference type="Proteomes" id="UP000789525">
    <property type="component" value="Unassembled WGS sequence"/>
</dbReference>
<organism evidence="1 2">
    <name type="scientific">Acaulospora colombiana</name>
    <dbReference type="NCBI Taxonomy" id="27376"/>
    <lineage>
        <taxon>Eukaryota</taxon>
        <taxon>Fungi</taxon>
        <taxon>Fungi incertae sedis</taxon>
        <taxon>Mucoromycota</taxon>
        <taxon>Glomeromycotina</taxon>
        <taxon>Glomeromycetes</taxon>
        <taxon>Diversisporales</taxon>
        <taxon>Acaulosporaceae</taxon>
        <taxon>Acaulospora</taxon>
    </lineage>
</organism>
<dbReference type="EMBL" id="CAJVPT010063556">
    <property type="protein sequence ID" value="CAG8768820.1"/>
    <property type="molecule type" value="Genomic_DNA"/>
</dbReference>
<keyword evidence="2" id="KW-1185">Reference proteome</keyword>
<sequence length="229" mass="26193">NATDENWQRTVLEWSQSFEKQITYDYAIILDVHSVINLEKIRQALDFSIINGQLLTAEQKSNLVWGLFDVQGSDEMLIVLSQKAISKILSQEEKTNVNLITQAYNYSSESSLYFVNDYIGIIEWSNAIENIPIETTIAIGNIYQEEEVEDLVAHLNLPNMKICHPPTRKNGPSIAIVTSSYIYENLCMLPVAINTAENKRNYALKNGYAFVGRSSEFAQQRYKKRKAVW</sequence>
<protein>
    <submittedName>
        <fullName evidence="1">10039_t:CDS:1</fullName>
    </submittedName>
</protein>
<name>A0ACA9QY54_9GLOM</name>
<feature type="non-terminal residue" evidence="1">
    <location>
        <position position="229"/>
    </location>
</feature>
<accession>A0ACA9QY54</accession>
<evidence type="ECO:0000313" key="2">
    <source>
        <dbReference type="Proteomes" id="UP000789525"/>
    </source>
</evidence>
<gene>
    <name evidence="1" type="ORF">ACOLOM_LOCUS13635</name>
</gene>
<reference evidence="1" key="1">
    <citation type="submission" date="2021-06" db="EMBL/GenBank/DDBJ databases">
        <authorList>
            <person name="Kallberg Y."/>
            <person name="Tangrot J."/>
            <person name="Rosling A."/>
        </authorList>
    </citation>
    <scope>NUCLEOTIDE SEQUENCE</scope>
    <source>
        <strain evidence="1">CL356</strain>
    </source>
</reference>
<proteinExistence type="predicted"/>